<evidence type="ECO:0000256" key="2">
    <source>
        <dbReference type="ARBA" id="ARBA00023015"/>
    </source>
</evidence>
<dbReference type="GO" id="GO:0000976">
    <property type="term" value="F:transcription cis-regulatory region binding"/>
    <property type="evidence" value="ECO:0007669"/>
    <property type="project" value="TreeGrafter"/>
</dbReference>
<feature type="domain" description="HTH lysR-type" evidence="5">
    <location>
        <begin position="2"/>
        <end position="59"/>
    </location>
</feature>
<reference evidence="6 7" key="2">
    <citation type="submission" date="2019-01" db="EMBL/GenBank/DDBJ databases">
        <title>Motilimonas pumilus sp. nov., isolated from the gut of sea cucumber (Apostichopus japonicus).</title>
        <authorList>
            <person name="Wang F.-Q."/>
            <person name="Ren L.-H."/>
            <person name="Lin Y.-W."/>
            <person name="Sun G.-H."/>
            <person name="Du Z.-J."/>
            <person name="Zhao J.-X."/>
            <person name="Liu X.-J."/>
            <person name="Liu L.-J."/>
        </authorList>
    </citation>
    <scope>NUCLEOTIDE SEQUENCE [LARGE SCALE GENOMIC DNA]</scope>
    <source>
        <strain evidence="6 7">PLHSC7-2</strain>
    </source>
</reference>
<evidence type="ECO:0000256" key="1">
    <source>
        <dbReference type="ARBA" id="ARBA00009437"/>
    </source>
</evidence>
<dbReference type="EMBL" id="QZCH01000002">
    <property type="protein sequence ID" value="RJG50509.1"/>
    <property type="molecule type" value="Genomic_DNA"/>
</dbReference>
<evidence type="ECO:0000313" key="6">
    <source>
        <dbReference type="EMBL" id="RJG50509.1"/>
    </source>
</evidence>
<keyword evidence="7" id="KW-1185">Reference proteome</keyword>
<dbReference type="InterPro" id="IPR005119">
    <property type="entry name" value="LysR_subst-bd"/>
</dbReference>
<dbReference type="Gene3D" id="3.40.190.290">
    <property type="match status" value="1"/>
</dbReference>
<protein>
    <submittedName>
        <fullName evidence="6">LysR family transcriptional regulator</fullName>
    </submittedName>
</protein>
<dbReference type="CDD" id="cd05466">
    <property type="entry name" value="PBP2_LTTR_substrate"/>
    <property type="match status" value="1"/>
</dbReference>
<dbReference type="OrthoDB" id="3252676at2"/>
<evidence type="ECO:0000313" key="7">
    <source>
        <dbReference type="Proteomes" id="UP000283255"/>
    </source>
</evidence>
<comment type="caution">
    <text evidence="6">The sequence shown here is derived from an EMBL/GenBank/DDBJ whole genome shotgun (WGS) entry which is preliminary data.</text>
</comment>
<accession>A0A418YIS0</accession>
<keyword evidence="4" id="KW-0804">Transcription</keyword>
<dbReference type="PRINTS" id="PR00039">
    <property type="entry name" value="HTHLYSR"/>
</dbReference>
<evidence type="ECO:0000256" key="3">
    <source>
        <dbReference type="ARBA" id="ARBA00023125"/>
    </source>
</evidence>
<dbReference type="PROSITE" id="PS50931">
    <property type="entry name" value="HTH_LYSR"/>
    <property type="match status" value="1"/>
</dbReference>
<dbReference type="RefSeq" id="WP_119909310.1">
    <property type="nucleotide sequence ID" value="NZ_QZCH01000002.1"/>
</dbReference>
<dbReference type="Pfam" id="PF03466">
    <property type="entry name" value="LysR_substrate"/>
    <property type="match status" value="1"/>
</dbReference>
<dbReference type="PANTHER" id="PTHR30126">
    <property type="entry name" value="HTH-TYPE TRANSCRIPTIONAL REGULATOR"/>
    <property type="match status" value="1"/>
</dbReference>
<dbReference type="PANTHER" id="PTHR30126:SF91">
    <property type="entry name" value="LYSR FAMILY TRANSCRIPTIONAL REGULATOR"/>
    <property type="match status" value="1"/>
</dbReference>
<sequence length="294" mass="32872">MLNLEQLTAFIAAAEKGSFSAAARHIGKSQSSVSIAVNNLELDLGITLFDRTTKYPTMTPQGERLYEQSKVLLRQAERLQSYAQSAVDEVEDVIHITVDPLVPLSVIDSALEKMAQAFPFTQVQLSKKFGEALTDAVLNDEANLGLHLTSKGVPDNLDFVAVEQIEWVCVCSPDSDFADMEMVDNETLIAQRQIVCTSMLENPVLNTVSKLSQEIWQAFDQDDMVRLVEQGLGWAFLPKSMAIEKEAMGTLIEFTPEFQQSELFYAADLIWKANMRQGPAMRFLIEQLTKQQRS</sequence>
<evidence type="ECO:0000259" key="5">
    <source>
        <dbReference type="PROSITE" id="PS50931"/>
    </source>
</evidence>
<dbReference type="GO" id="GO:0003700">
    <property type="term" value="F:DNA-binding transcription factor activity"/>
    <property type="evidence" value="ECO:0007669"/>
    <property type="project" value="InterPro"/>
</dbReference>
<dbReference type="FunFam" id="1.10.10.10:FF:000001">
    <property type="entry name" value="LysR family transcriptional regulator"/>
    <property type="match status" value="1"/>
</dbReference>
<proteinExistence type="inferred from homology"/>
<dbReference type="AlphaFoldDB" id="A0A418YIS0"/>
<dbReference type="Pfam" id="PF00126">
    <property type="entry name" value="HTH_1"/>
    <property type="match status" value="1"/>
</dbReference>
<comment type="similarity">
    <text evidence="1">Belongs to the LysR transcriptional regulatory family.</text>
</comment>
<dbReference type="InterPro" id="IPR036390">
    <property type="entry name" value="WH_DNA-bd_sf"/>
</dbReference>
<name>A0A418YIS0_9GAMM</name>
<dbReference type="SUPFAM" id="SSF53850">
    <property type="entry name" value="Periplasmic binding protein-like II"/>
    <property type="match status" value="1"/>
</dbReference>
<evidence type="ECO:0000256" key="4">
    <source>
        <dbReference type="ARBA" id="ARBA00023163"/>
    </source>
</evidence>
<dbReference type="SUPFAM" id="SSF46785">
    <property type="entry name" value="Winged helix' DNA-binding domain"/>
    <property type="match status" value="1"/>
</dbReference>
<keyword evidence="2" id="KW-0805">Transcription regulation</keyword>
<keyword evidence="3" id="KW-0238">DNA-binding</keyword>
<gene>
    <name evidence="6" type="ORF">D1Z90_03245</name>
</gene>
<organism evidence="6 7">
    <name type="scientific">Motilimonas pumila</name>
    <dbReference type="NCBI Taxonomy" id="2303987"/>
    <lineage>
        <taxon>Bacteria</taxon>
        <taxon>Pseudomonadati</taxon>
        <taxon>Pseudomonadota</taxon>
        <taxon>Gammaproteobacteria</taxon>
        <taxon>Alteromonadales</taxon>
        <taxon>Alteromonadales genera incertae sedis</taxon>
        <taxon>Motilimonas</taxon>
    </lineage>
</organism>
<dbReference type="Gene3D" id="1.10.10.10">
    <property type="entry name" value="Winged helix-like DNA-binding domain superfamily/Winged helix DNA-binding domain"/>
    <property type="match status" value="1"/>
</dbReference>
<reference evidence="6 7" key="1">
    <citation type="submission" date="2018-09" db="EMBL/GenBank/DDBJ databases">
        <authorList>
            <person name="Wang F."/>
        </authorList>
    </citation>
    <scope>NUCLEOTIDE SEQUENCE [LARGE SCALE GENOMIC DNA]</scope>
    <source>
        <strain evidence="6 7">PLHSC7-2</strain>
    </source>
</reference>
<dbReference type="Proteomes" id="UP000283255">
    <property type="component" value="Unassembled WGS sequence"/>
</dbReference>
<dbReference type="InterPro" id="IPR036388">
    <property type="entry name" value="WH-like_DNA-bd_sf"/>
</dbReference>
<dbReference type="InterPro" id="IPR000847">
    <property type="entry name" value="LysR_HTH_N"/>
</dbReference>